<evidence type="ECO:0000256" key="2">
    <source>
        <dbReference type="SAM" id="SignalP"/>
    </source>
</evidence>
<feature type="compositionally biased region" description="Pro residues" evidence="1">
    <location>
        <begin position="43"/>
        <end position="63"/>
    </location>
</feature>
<gene>
    <name evidence="3" type="ORF">HCJ94_11975</name>
</gene>
<dbReference type="RefSeq" id="WP_168001073.1">
    <property type="nucleotide sequence ID" value="NZ_JAATEO010000011.1"/>
</dbReference>
<feature type="region of interest" description="Disordered" evidence="1">
    <location>
        <begin position="23"/>
        <end position="88"/>
    </location>
</feature>
<dbReference type="PROSITE" id="PS51257">
    <property type="entry name" value="PROKAR_LIPOPROTEIN"/>
    <property type="match status" value="1"/>
</dbReference>
<proteinExistence type="predicted"/>
<keyword evidence="2" id="KW-0732">Signal</keyword>
<dbReference type="Proteomes" id="UP000783871">
    <property type="component" value="Unassembled WGS sequence"/>
</dbReference>
<evidence type="ECO:0008006" key="5">
    <source>
        <dbReference type="Google" id="ProtNLM"/>
    </source>
</evidence>
<keyword evidence="4" id="KW-1185">Reference proteome</keyword>
<evidence type="ECO:0000313" key="3">
    <source>
        <dbReference type="EMBL" id="NJP32681.1"/>
    </source>
</evidence>
<feature type="chain" id="PRO_5045617960" description="Lipoprotein" evidence="2">
    <location>
        <begin position="19"/>
        <end position="149"/>
    </location>
</feature>
<accession>A0ABX0Z4D7</accession>
<sequence length="149" mass="14630">MRTTRLAVPALAVCLALAACGGQGTGDGTPTPTGASPVTDSPIPEPTTPGAVPPTSPAAPTQPVPTVSPKRPGGPTKPPPVGAATLTGTVESGVEPGCLLLDGYLLIGGPRDVITAGATVTVTGKIQPDMMTTCQQGIPFLVETAARKG</sequence>
<comment type="caution">
    <text evidence="3">The sequence shown here is derived from an EMBL/GenBank/DDBJ whole genome shotgun (WGS) entry which is preliminary data.</text>
</comment>
<name>A0ABX0Z4D7_9ACTN</name>
<evidence type="ECO:0000256" key="1">
    <source>
        <dbReference type="SAM" id="MobiDB-lite"/>
    </source>
</evidence>
<evidence type="ECO:0000313" key="4">
    <source>
        <dbReference type="Proteomes" id="UP000783871"/>
    </source>
</evidence>
<organism evidence="3 4">
    <name type="scientific">Micromonospora thermarum</name>
    <dbReference type="NCBI Taxonomy" id="2720024"/>
    <lineage>
        <taxon>Bacteria</taxon>
        <taxon>Bacillati</taxon>
        <taxon>Actinomycetota</taxon>
        <taxon>Actinomycetes</taxon>
        <taxon>Micromonosporales</taxon>
        <taxon>Micromonosporaceae</taxon>
        <taxon>Micromonospora</taxon>
    </lineage>
</organism>
<dbReference type="EMBL" id="JAATEO010000011">
    <property type="protein sequence ID" value="NJP32681.1"/>
    <property type="molecule type" value="Genomic_DNA"/>
</dbReference>
<feature type="signal peptide" evidence="2">
    <location>
        <begin position="1"/>
        <end position="18"/>
    </location>
</feature>
<protein>
    <recommendedName>
        <fullName evidence="5">Lipoprotein</fullName>
    </recommendedName>
</protein>
<reference evidence="3 4" key="1">
    <citation type="submission" date="2020-03" db="EMBL/GenBank/DDBJ databases">
        <title>WGS of actinomycetes isolated from Thailand.</title>
        <authorList>
            <person name="Thawai C."/>
        </authorList>
    </citation>
    <scope>NUCLEOTIDE SEQUENCE [LARGE SCALE GENOMIC DNA]</scope>
    <source>
        <strain evidence="3 4">HSS6-12</strain>
    </source>
</reference>